<dbReference type="SUPFAM" id="SSF160246">
    <property type="entry name" value="EspE N-terminal domain-like"/>
    <property type="match status" value="1"/>
</dbReference>
<evidence type="ECO:0000256" key="3">
    <source>
        <dbReference type="ARBA" id="ARBA00022840"/>
    </source>
</evidence>
<dbReference type="Gene3D" id="3.30.300.160">
    <property type="entry name" value="Type II secretion system, protein E, N-terminal domain"/>
    <property type="match status" value="1"/>
</dbReference>
<dbReference type="FunFam" id="3.40.50.300:FF:000398">
    <property type="entry name" value="Type IV pilus assembly ATPase PilB"/>
    <property type="match status" value="1"/>
</dbReference>
<dbReference type="EMBL" id="QPJY01000015">
    <property type="protein sequence ID" value="RCX24790.1"/>
    <property type="molecule type" value="Genomic_DNA"/>
</dbReference>
<keyword evidence="2" id="KW-0547">Nucleotide-binding</keyword>
<feature type="domain" description="Bacterial type II secretion system protein E" evidence="4">
    <location>
        <begin position="413"/>
        <end position="427"/>
    </location>
</feature>
<dbReference type="RefSeq" id="WP_114281113.1">
    <property type="nucleotide sequence ID" value="NZ_QPJY01000015.1"/>
</dbReference>
<accession>A0A369BT11</accession>
<gene>
    <name evidence="5" type="ORF">DFQ59_1159</name>
</gene>
<comment type="similarity">
    <text evidence="1">Belongs to the GSP E family.</text>
</comment>
<comment type="caution">
    <text evidence="5">The sequence shown here is derived from an EMBL/GenBank/DDBJ whole genome shotgun (WGS) entry which is preliminary data.</text>
</comment>
<reference evidence="5 6" key="1">
    <citation type="submission" date="2018-07" db="EMBL/GenBank/DDBJ databases">
        <title>Genomic Encyclopedia of Type Strains, Phase IV (KMG-IV): sequencing the most valuable type-strain genomes for metagenomic binning, comparative biology and taxonomic classification.</title>
        <authorList>
            <person name="Goeker M."/>
        </authorList>
    </citation>
    <scope>NUCLEOTIDE SEQUENCE [LARGE SCALE GENOMIC DNA]</scope>
    <source>
        <strain evidence="5 6">DSM 26407</strain>
    </source>
</reference>
<proteinExistence type="inferred from homology"/>
<dbReference type="CDD" id="cd01129">
    <property type="entry name" value="PulE-GspE-like"/>
    <property type="match status" value="1"/>
</dbReference>
<keyword evidence="3" id="KW-0067">ATP-binding</keyword>
<dbReference type="InterPro" id="IPR001482">
    <property type="entry name" value="T2SS/T4SS_dom"/>
</dbReference>
<dbReference type="InterPro" id="IPR027417">
    <property type="entry name" value="P-loop_NTPase"/>
</dbReference>
<dbReference type="PROSITE" id="PS00662">
    <property type="entry name" value="T2SP_E"/>
    <property type="match status" value="1"/>
</dbReference>
<dbReference type="Pfam" id="PF00437">
    <property type="entry name" value="T2SSE"/>
    <property type="match status" value="1"/>
</dbReference>
<dbReference type="PANTHER" id="PTHR30258">
    <property type="entry name" value="TYPE II SECRETION SYSTEM PROTEIN GSPE-RELATED"/>
    <property type="match status" value="1"/>
</dbReference>
<dbReference type="InterPro" id="IPR037257">
    <property type="entry name" value="T2SS_E_N_sf"/>
</dbReference>
<sequence length="591" mass="65948">MQQPTQNATSRTPKTSAITSLESLFNALRQVRRAPELQLGDILIDQGLLNLSQLRSALERQRMEPGRHLGSILVEMGMVSREDVHWALAQKFGIPYVDLEKFEVPENVALRLPADLAFQYRVIPIAEVDGRLVVAMENPMDWEAVEVIRFNTNLNIEVVMAAAPDISRLQQRLYAQFDETEALEDLNLVGPVGPARGEESTQLMEREAQKKPVVRLVNAIILQAISARASDVNIRPEKSRVNVFYRVDGRLQLIRSLHKTLLPAVVSRIKITGQMNIAERRLPQDGHARMVHQGRTIDLRISIIPTIMGESVVIRILDKGVGLRPLDEVGFTPRDLGILRQMMVRSYGMFLVTGPTGSGKSTTLYAILNEVKRREPHILTVEDPVEYDMEGVEQVQVHLAAGYTFAEALRHFLRHDPDVIMVGEIRDLETARIANKAALTGHLVVSTLHTNDAVSTITRLIDMGIEPYLVSAVIMGVMAQRLVRLICPDCRTEAEVDPLIRASLGVDESEVFYTGKGCSNCNGSGYRGRSMVYELLTVSPEIVDLINHERPVQEIKEMAVSQGMVPLTQCALNLAREGRTSLDEVFAVRLD</sequence>
<dbReference type="OrthoDB" id="9804785at2"/>
<keyword evidence="6" id="KW-1185">Reference proteome</keyword>
<dbReference type="SUPFAM" id="SSF52540">
    <property type="entry name" value="P-loop containing nucleoside triphosphate hydrolases"/>
    <property type="match status" value="1"/>
</dbReference>
<dbReference type="GO" id="GO:0016887">
    <property type="term" value="F:ATP hydrolysis activity"/>
    <property type="evidence" value="ECO:0007669"/>
    <property type="project" value="TreeGrafter"/>
</dbReference>
<dbReference type="Pfam" id="PF05157">
    <property type="entry name" value="MshEN"/>
    <property type="match status" value="1"/>
</dbReference>
<evidence type="ECO:0000313" key="6">
    <source>
        <dbReference type="Proteomes" id="UP000252707"/>
    </source>
</evidence>
<name>A0A369BT11_9GAMM</name>
<evidence type="ECO:0000259" key="4">
    <source>
        <dbReference type="PROSITE" id="PS00662"/>
    </source>
</evidence>
<dbReference type="AlphaFoldDB" id="A0A369BT11"/>
<dbReference type="InterPro" id="IPR003593">
    <property type="entry name" value="AAA+_ATPase"/>
</dbReference>
<dbReference type="Proteomes" id="UP000252707">
    <property type="component" value="Unassembled WGS sequence"/>
</dbReference>
<organism evidence="5 6">
    <name type="scientific">Thioalbus denitrificans</name>
    <dbReference type="NCBI Taxonomy" id="547122"/>
    <lineage>
        <taxon>Bacteria</taxon>
        <taxon>Pseudomonadati</taxon>
        <taxon>Pseudomonadota</taxon>
        <taxon>Gammaproteobacteria</taxon>
        <taxon>Chromatiales</taxon>
        <taxon>Ectothiorhodospiraceae</taxon>
        <taxon>Thioalbus</taxon>
    </lineage>
</organism>
<evidence type="ECO:0000256" key="1">
    <source>
        <dbReference type="ARBA" id="ARBA00006611"/>
    </source>
</evidence>
<dbReference type="GO" id="GO:0005886">
    <property type="term" value="C:plasma membrane"/>
    <property type="evidence" value="ECO:0007669"/>
    <property type="project" value="TreeGrafter"/>
</dbReference>
<dbReference type="Gene3D" id="3.40.50.300">
    <property type="entry name" value="P-loop containing nucleotide triphosphate hydrolases"/>
    <property type="match status" value="1"/>
</dbReference>
<dbReference type="InterPro" id="IPR007831">
    <property type="entry name" value="T2SS_GspE_N"/>
</dbReference>
<dbReference type="PANTHER" id="PTHR30258:SF2">
    <property type="entry name" value="COMG OPERON PROTEIN 1"/>
    <property type="match status" value="1"/>
</dbReference>
<dbReference type="Gene3D" id="3.30.450.90">
    <property type="match status" value="1"/>
</dbReference>
<dbReference type="SMART" id="SM00382">
    <property type="entry name" value="AAA"/>
    <property type="match status" value="1"/>
</dbReference>
<evidence type="ECO:0000313" key="5">
    <source>
        <dbReference type="EMBL" id="RCX24790.1"/>
    </source>
</evidence>
<evidence type="ECO:0000256" key="2">
    <source>
        <dbReference type="ARBA" id="ARBA00022741"/>
    </source>
</evidence>
<dbReference type="GO" id="GO:0005524">
    <property type="term" value="F:ATP binding"/>
    <property type="evidence" value="ECO:0007669"/>
    <property type="project" value="UniProtKB-KW"/>
</dbReference>
<protein>
    <submittedName>
        <fullName evidence="5">Type IV pilus assembly protein PilB</fullName>
    </submittedName>
</protein>